<dbReference type="RefSeq" id="WP_138616052.1">
    <property type="nucleotide sequence ID" value="NZ_VCAO01000001.1"/>
</dbReference>
<dbReference type="OrthoDB" id="7618846at2"/>
<evidence type="ECO:0000313" key="2">
    <source>
        <dbReference type="EMBL" id="TMM50335.1"/>
    </source>
</evidence>
<feature type="chain" id="PRO_5024392667" evidence="1">
    <location>
        <begin position="20"/>
        <end position="234"/>
    </location>
</feature>
<keyword evidence="3" id="KW-1185">Reference proteome</keyword>
<organism evidence="2 3">
    <name type="scientific">Qipengyuania marisflavi</name>
    <dbReference type="NCBI Taxonomy" id="2486356"/>
    <lineage>
        <taxon>Bacteria</taxon>
        <taxon>Pseudomonadati</taxon>
        <taxon>Pseudomonadota</taxon>
        <taxon>Alphaproteobacteria</taxon>
        <taxon>Sphingomonadales</taxon>
        <taxon>Erythrobacteraceae</taxon>
        <taxon>Qipengyuania</taxon>
    </lineage>
</organism>
<gene>
    <name evidence="2" type="ORF">FEV51_03945</name>
</gene>
<comment type="caution">
    <text evidence="2">The sequence shown here is derived from an EMBL/GenBank/DDBJ whole genome shotgun (WGS) entry which is preliminary data.</text>
</comment>
<protein>
    <submittedName>
        <fullName evidence="2">TonB-dependent receptor</fullName>
    </submittedName>
</protein>
<evidence type="ECO:0000256" key="1">
    <source>
        <dbReference type="SAM" id="SignalP"/>
    </source>
</evidence>
<accession>A0A5S3PC48</accession>
<dbReference type="AlphaFoldDB" id="A0A5S3PC48"/>
<keyword evidence="2" id="KW-0675">Receptor</keyword>
<dbReference type="Proteomes" id="UP000309668">
    <property type="component" value="Unassembled WGS sequence"/>
</dbReference>
<name>A0A5S3PC48_9SPHN</name>
<dbReference type="EMBL" id="VCAO01000001">
    <property type="protein sequence ID" value="TMM50335.1"/>
    <property type="molecule type" value="Genomic_DNA"/>
</dbReference>
<proteinExistence type="predicted"/>
<feature type="signal peptide" evidence="1">
    <location>
        <begin position="1"/>
        <end position="19"/>
    </location>
</feature>
<keyword evidence="1" id="KW-0732">Signal</keyword>
<sequence>MRVTILGLALLTLGAPLAAQDLEFQEIVVTGSRIDQDDYSNDMPAVGLRRAADFLVQMVVIRGDTRDMAQRRKEIRAMLADAIRRAGSAGVELAYGDYILTRLTSENVDEITLQSDNRPDSERVLFLVKARLGGAQSGEAAEAQIERYMDAVPEVGRAQMDILGDATLSIVGPDSFRPQIAEKIAEDANAMARRIGDGYSVEIEGLNMPVQWARSGPGEVLLYIPYKLTIVPRP</sequence>
<evidence type="ECO:0000313" key="3">
    <source>
        <dbReference type="Proteomes" id="UP000309668"/>
    </source>
</evidence>
<reference evidence="2 3" key="1">
    <citation type="submission" date="2019-05" db="EMBL/GenBank/DDBJ databases">
        <title>Erythrobacter marisflavi sp. nov., isolated from isolated from water of an estuary environment.</title>
        <authorList>
            <person name="Yoon J.-H."/>
        </authorList>
    </citation>
    <scope>NUCLEOTIDE SEQUENCE [LARGE SCALE GENOMIC DNA]</scope>
    <source>
        <strain evidence="2 3">KEM-5</strain>
    </source>
</reference>